<sequence length="732" mass="79699">MDDLAHESLSIHDLSRKRKAAQDDRPVQDAPPPADDARAFDPAATPRGPIKQQDHRALLAAHPIAAWPQPPPARPPSSPGRAPRARSGPASRYPTPRPAPAAPARPAASTAMRCPPRAEPGPSRGSLLRVSSVPSTPRASASLPITPLEPFAAHIPPLQPPINRETLKELNPQAIFRNPQLRHDLLFDPGLQFRPTSSRRKREAADAYWLAVLRELECGCTCSTVDAHGRPCERVCVCGSVPKPTTRPLYAHTPDGRITVRVPSRIRPLLLELREVLVSIIQPVMSRTTGLYVNPPPLHPQFQQNEEHVALLRSVLDAELIQQEMDHNLFDPSSVFQTIGNIIRCHCAPMRDSSVAQMVELAKQCAPGAGGNKVDAVRAIRLCFEIMELMKLDIANHQLQTLRPYLMQSASQYELKTFREGRQKGQLSLDGTREWLQSVHRELACGQRPLPGCADFTKLPQRTQIELAVTSALVDLVFDPPSPTSSPSSPSAPAPTPSAATPATPLPPSPSARTGFPETLYLDHARLATLATDAADFTALYMLLMLFRQLSLSPAASATPVAAPRTEELAALKRELWEIGPPHLGACFRHTQSAQDERWQRELSDVLLQVARRAHERAAPGAADKGLDEGLVKLAGSWAQTNLRADAPLAALMRRRVRDQVRAATVQRVVPPKGDAPEGEMGSGLEPLAPEVQHLADRIAKLAAVHLNVYGTLYLQPGFMADWSGGAPTRAA</sequence>
<dbReference type="EMBL" id="KB468053">
    <property type="protein sequence ID" value="PCH40080.1"/>
    <property type="molecule type" value="Genomic_DNA"/>
</dbReference>
<feature type="compositionally biased region" description="Low complexity" evidence="2">
    <location>
        <begin position="79"/>
        <end position="94"/>
    </location>
</feature>
<dbReference type="PANTHER" id="PTHR12832:SF11">
    <property type="entry name" value="LD23868P"/>
    <property type="match status" value="1"/>
</dbReference>
<evidence type="ECO:0000313" key="4">
    <source>
        <dbReference type="Proteomes" id="UP000218811"/>
    </source>
</evidence>
<organism evidence="3 4">
    <name type="scientific">Wolfiporia cocos (strain MD-104)</name>
    <name type="common">Brown rot fungus</name>
    <dbReference type="NCBI Taxonomy" id="742152"/>
    <lineage>
        <taxon>Eukaryota</taxon>
        <taxon>Fungi</taxon>
        <taxon>Dikarya</taxon>
        <taxon>Basidiomycota</taxon>
        <taxon>Agaricomycotina</taxon>
        <taxon>Agaricomycetes</taxon>
        <taxon>Polyporales</taxon>
        <taxon>Phaeolaceae</taxon>
        <taxon>Wolfiporia</taxon>
    </lineage>
</organism>
<dbReference type="OrthoDB" id="276323at2759"/>
<reference evidence="3 4" key="1">
    <citation type="journal article" date="2012" name="Science">
        <title>The Paleozoic origin of enzymatic lignin decomposition reconstructed from 31 fungal genomes.</title>
        <authorList>
            <person name="Floudas D."/>
            <person name="Binder M."/>
            <person name="Riley R."/>
            <person name="Barry K."/>
            <person name="Blanchette R.A."/>
            <person name="Henrissat B."/>
            <person name="Martinez A.T."/>
            <person name="Otillar R."/>
            <person name="Spatafora J.W."/>
            <person name="Yadav J.S."/>
            <person name="Aerts A."/>
            <person name="Benoit I."/>
            <person name="Boyd A."/>
            <person name="Carlson A."/>
            <person name="Copeland A."/>
            <person name="Coutinho P.M."/>
            <person name="de Vries R.P."/>
            <person name="Ferreira P."/>
            <person name="Findley K."/>
            <person name="Foster B."/>
            <person name="Gaskell J."/>
            <person name="Glotzer D."/>
            <person name="Gorecki P."/>
            <person name="Heitman J."/>
            <person name="Hesse C."/>
            <person name="Hori C."/>
            <person name="Igarashi K."/>
            <person name="Jurgens J.A."/>
            <person name="Kallen N."/>
            <person name="Kersten P."/>
            <person name="Kohler A."/>
            <person name="Kuees U."/>
            <person name="Kumar T.K.A."/>
            <person name="Kuo A."/>
            <person name="LaButti K."/>
            <person name="Larrondo L.F."/>
            <person name="Lindquist E."/>
            <person name="Ling A."/>
            <person name="Lombard V."/>
            <person name="Lucas S."/>
            <person name="Lundell T."/>
            <person name="Martin R."/>
            <person name="McLaughlin D.J."/>
            <person name="Morgenstern I."/>
            <person name="Morin E."/>
            <person name="Murat C."/>
            <person name="Nagy L.G."/>
            <person name="Nolan M."/>
            <person name="Ohm R.A."/>
            <person name="Patyshakuliyeva A."/>
            <person name="Rokas A."/>
            <person name="Ruiz-Duenas F.J."/>
            <person name="Sabat G."/>
            <person name="Salamov A."/>
            <person name="Samejima M."/>
            <person name="Schmutz J."/>
            <person name="Slot J.C."/>
            <person name="St John F."/>
            <person name="Stenlid J."/>
            <person name="Sun H."/>
            <person name="Sun S."/>
            <person name="Syed K."/>
            <person name="Tsang A."/>
            <person name="Wiebenga A."/>
            <person name="Young D."/>
            <person name="Pisabarro A."/>
            <person name="Eastwood D.C."/>
            <person name="Martin F."/>
            <person name="Cullen D."/>
            <person name="Grigoriev I.V."/>
            <person name="Hibbett D.S."/>
        </authorList>
    </citation>
    <scope>NUCLEOTIDE SEQUENCE [LARGE SCALE GENOMIC DNA]</scope>
    <source>
        <strain evidence="3 4">MD-104</strain>
    </source>
</reference>
<dbReference type="Pfam" id="PF05794">
    <property type="entry name" value="Tcp11"/>
    <property type="match status" value="1"/>
</dbReference>
<keyword evidence="4" id="KW-1185">Reference proteome</keyword>
<dbReference type="InterPro" id="IPR008862">
    <property type="entry name" value="Tcp11"/>
</dbReference>
<proteinExistence type="inferred from homology"/>
<comment type="similarity">
    <text evidence="1">Belongs to the TCP11 family.</text>
</comment>
<dbReference type="AlphaFoldDB" id="A0A2H3JCV6"/>
<dbReference type="STRING" id="742152.A0A2H3JCV6"/>
<name>A0A2H3JCV6_WOLCO</name>
<dbReference type="GO" id="GO:0010737">
    <property type="term" value="P:protein kinase A signaling"/>
    <property type="evidence" value="ECO:0007669"/>
    <property type="project" value="TreeGrafter"/>
</dbReference>
<feature type="region of interest" description="Disordered" evidence="2">
    <location>
        <begin position="1"/>
        <end position="141"/>
    </location>
</feature>
<feature type="compositionally biased region" description="Basic and acidic residues" evidence="2">
    <location>
        <begin position="1"/>
        <end position="27"/>
    </location>
</feature>
<evidence type="ECO:0000313" key="3">
    <source>
        <dbReference type="EMBL" id="PCH40080.1"/>
    </source>
</evidence>
<dbReference type="PANTHER" id="PTHR12832">
    <property type="entry name" value="TESTIS-SPECIFIC PROTEIN PBS13 T-COMPLEX 11"/>
    <property type="match status" value="1"/>
</dbReference>
<dbReference type="Proteomes" id="UP000218811">
    <property type="component" value="Unassembled WGS sequence"/>
</dbReference>
<evidence type="ECO:0000256" key="2">
    <source>
        <dbReference type="SAM" id="MobiDB-lite"/>
    </source>
</evidence>
<accession>A0A2H3JCV6</accession>
<feature type="compositionally biased region" description="Pro residues" evidence="2">
    <location>
        <begin position="68"/>
        <end position="78"/>
    </location>
</feature>
<protein>
    <submittedName>
        <fullName evidence="3">Tcp11-domain-containing protein</fullName>
    </submittedName>
</protein>
<feature type="compositionally biased region" description="Pro residues" evidence="2">
    <location>
        <begin position="480"/>
        <end position="496"/>
    </location>
</feature>
<dbReference type="OMA" id="FEIMELM"/>
<feature type="region of interest" description="Disordered" evidence="2">
    <location>
        <begin position="480"/>
        <end position="514"/>
    </location>
</feature>
<evidence type="ECO:0000256" key="1">
    <source>
        <dbReference type="ARBA" id="ARBA00010954"/>
    </source>
</evidence>
<gene>
    <name evidence="3" type="ORF">WOLCODRAFT_142906</name>
</gene>